<name>A0ABZ2JXS0_9BACT</name>
<dbReference type="PANTHER" id="PTHR34821">
    <property type="entry name" value="INNER MEMBRANE PROTEIN YDCZ"/>
    <property type="match status" value="1"/>
</dbReference>
<sequence>MKGRSADWILAVAGGALLAVMIHYNSVLAKHSSPVMASWMAHGIGTLGALVLVVAGARIFRPKGPNPMPAKAPGWAYLGGIPGAFTVWLAAVTVNSKLGLSGTLALMLVGQVIFGILSDRFGLFGVPKRRFVLKDLFVVLAVLSGSAILIFFRS</sequence>
<dbReference type="Pfam" id="PF04657">
    <property type="entry name" value="DMT_YdcZ"/>
    <property type="match status" value="1"/>
</dbReference>
<dbReference type="InterPro" id="IPR006750">
    <property type="entry name" value="YdcZ"/>
</dbReference>
<dbReference type="EMBL" id="CP089982">
    <property type="protein sequence ID" value="WXA90574.1"/>
    <property type="molecule type" value="Genomic_DNA"/>
</dbReference>
<evidence type="ECO:0000313" key="2">
    <source>
        <dbReference type="EMBL" id="WXA90574.1"/>
    </source>
</evidence>
<keyword evidence="3" id="KW-1185">Reference proteome</keyword>
<keyword evidence="1" id="KW-1133">Transmembrane helix</keyword>
<dbReference type="Proteomes" id="UP001379533">
    <property type="component" value="Chromosome"/>
</dbReference>
<reference evidence="2 3" key="1">
    <citation type="submission" date="2021-12" db="EMBL/GenBank/DDBJ databases">
        <title>Discovery of the Pendulisporaceae a myxobacterial family with distinct sporulation behavior and unique specialized metabolism.</title>
        <authorList>
            <person name="Garcia R."/>
            <person name="Popoff A."/>
            <person name="Bader C.D."/>
            <person name="Loehr J."/>
            <person name="Walesch S."/>
            <person name="Walt C."/>
            <person name="Boldt J."/>
            <person name="Bunk B."/>
            <person name="Haeckl F.J.F.P.J."/>
            <person name="Gunesch A.P."/>
            <person name="Birkelbach J."/>
            <person name="Nuebel U."/>
            <person name="Pietschmann T."/>
            <person name="Bach T."/>
            <person name="Mueller R."/>
        </authorList>
    </citation>
    <scope>NUCLEOTIDE SEQUENCE [LARGE SCALE GENOMIC DNA]</scope>
    <source>
        <strain evidence="2 3">MSr12523</strain>
    </source>
</reference>
<gene>
    <name evidence="2" type="ORF">LZC95_29470</name>
</gene>
<feature type="transmembrane region" description="Helical" evidence="1">
    <location>
        <begin position="72"/>
        <end position="92"/>
    </location>
</feature>
<feature type="transmembrane region" description="Helical" evidence="1">
    <location>
        <begin position="39"/>
        <end position="60"/>
    </location>
</feature>
<accession>A0ABZ2JXS0</accession>
<keyword evidence="1" id="KW-0472">Membrane</keyword>
<evidence type="ECO:0000256" key="1">
    <source>
        <dbReference type="SAM" id="Phobius"/>
    </source>
</evidence>
<feature type="transmembrane region" description="Helical" evidence="1">
    <location>
        <begin position="131"/>
        <end position="152"/>
    </location>
</feature>
<protein>
    <submittedName>
        <fullName evidence="2">DMT family transporter</fullName>
    </submittedName>
</protein>
<evidence type="ECO:0000313" key="3">
    <source>
        <dbReference type="Proteomes" id="UP001379533"/>
    </source>
</evidence>
<dbReference type="PANTHER" id="PTHR34821:SF2">
    <property type="entry name" value="INNER MEMBRANE PROTEIN YDCZ"/>
    <property type="match status" value="1"/>
</dbReference>
<organism evidence="2 3">
    <name type="scientific">Pendulispora brunnea</name>
    <dbReference type="NCBI Taxonomy" id="2905690"/>
    <lineage>
        <taxon>Bacteria</taxon>
        <taxon>Pseudomonadati</taxon>
        <taxon>Myxococcota</taxon>
        <taxon>Myxococcia</taxon>
        <taxon>Myxococcales</taxon>
        <taxon>Sorangiineae</taxon>
        <taxon>Pendulisporaceae</taxon>
        <taxon>Pendulispora</taxon>
    </lineage>
</organism>
<feature type="transmembrane region" description="Helical" evidence="1">
    <location>
        <begin position="98"/>
        <end position="119"/>
    </location>
</feature>
<proteinExistence type="predicted"/>
<keyword evidence="1" id="KW-0812">Transmembrane</keyword>
<dbReference type="RefSeq" id="WP_394841188.1">
    <property type="nucleotide sequence ID" value="NZ_CP089982.1"/>
</dbReference>